<dbReference type="AlphaFoldDB" id="A0A9D1ELG2"/>
<sequence>MRKNRTKKVGMSLAALALVSAMALPVSAAENMQKGDMNIQATVKSDYTLTVPSTMDIPFEQESTKLEITVSGNIEKGKTISVTTDEKGVLKTETDSELPYTIESTELRWTDTELDNNREKGVVKTTNFIISQENWKAAKAGTYKGTVTFTADMQ</sequence>
<comment type="caution">
    <text evidence="2">The sequence shown here is derived from an EMBL/GenBank/DDBJ whole genome shotgun (WGS) entry which is preliminary data.</text>
</comment>
<evidence type="ECO:0000313" key="3">
    <source>
        <dbReference type="Proteomes" id="UP000886841"/>
    </source>
</evidence>
<evidence type="ECO:0000256" key="1">
    <source>
        <dbReference type="SAM" id="SignalP"/>
    </source>
</evidence>
<feature type="chain" id="PRO_5039446753" evidence="1">
    <location>
        <begin position="29"/>
        <end position="154"/>
    </location>
</feature>
<evidence type="ECO:0000313" key="2">
    <source>
        <dbReference type="EMBL" id="HIR94157.1"/>
    </source>
</evidence>
<reference evidence="2" key="2">
    <citation type="journal article" date="2021" name="PeerJ">
        <title>Extensive microbial diversity within the chicken gut microbiome revealed by metagenomics and culture.</title>
        <authorList>
            <person name="Gilroy R."/>
            <person name="Ravi A."/>
            <person name="Getino M."/>
            <person name="Pursley I."/>
            <person name="Horton D.L."/>
            <person name="Alikhan N.F."/>
            <person name="Baker D."/>
            <person name="Gharbi K."/>
            <person name="Hall N."/>
            <person name="Watson M."/>
            <person name="Adriaenssens E.M."/>
            <person name="Foster-Nyarko E."/>
            <person name="Jarju S."/>
            <person name="Secka A."/>
            <person name="Antonio M."/>
            <person name="Oren A."/>
            <person name="Chaudhuri R.R."/>
            <person name="La Ragione R."/>
            <person name="Hildebrand F."/>
            <person name="Pallen M.J."/>
        </authorList>
    </citation>
    <scope>NUCLEOTIDE SEQUENCE</scope>
    <source>
        <strain evidence="2">ChiSxjej1B13-7041</strain>
    </source>
</reference>
<organism evidence="2 3">
    <name type="scientific">Candidatus Egerieimonas intestinavium</name>
    <dbReference type="NCBI Taxonomy" id="2840777"/>
    <lineage>
        <taxon>Bacteria</taxon>
        <taxon>Bacillati</taxon>
        <taxon>Bacillota</taxon>
        <taxon>Clostridia</taxon>
        <taxon>Lachnospirales</taxon>
        <taxon>Lachnospiraceae</taxon>
        <taxon>Lachnospiraceae incertae sedis</taxon>
        <taxon>Candidatus Egerieimonas</taxon>
    </lineage>
</organism>
<keyword evidence="1" id="KW-0732">Signal</keyword>
<accession>A0A9D1ELG2</accession>
<name>A0A9D1ELG2_9FIRM</name>
<proteinExistence type="predicted"/>
<feature type="signal peptide" evidence="1">
    <location>
        <begin position="1"/>
        <end position="28"/>
    </location>
</feature>
<dbReference type="Proteomes" id="UP000886841">
    <property type="component" value="Unassembled WGS sequence"/>
</dbReference>
<gene>
    <name evidence="2" type="ORF">IAB98_12135</name>
</gene>
<protein>
    <submittedName>
        <fullName evidence="2">Uncharacterized protein</fullName>
    </submittedName>
</protein>
<reference evidence="2" key="1">
    <citation type="submission" date="2020-10" db="EMBL/GenBank/DDBJ databases">
        <authorList>
            <person name="Gilroy R."/>
        </authorList>
    </citation>
    <scope>NUCLEOTIDE SEQUENCE</scope>
    <source>
        <strain evidence="2">ChiSxjej1B13-7041</strain>
    </source>
</reference>
<dbReference type="EMBL" id="DVHU01000109">
    <property type="protein sequence ID" value="HIR94157.1"/>
    <property type="molecule type" value="Genomic_DNA"/>
</dbReference>